<keyword evidence="8" id="KW-1185">Reference proteome</keyword>
<dbReference type="SMART" id="SM00345">
    <property type="entry name" value="HTH_GNTR"/>
    <property type="match status" value="1"/>
</dbReference>
<keyword evidence="1" id="KW-0805">Transcription regulation</keyword>
<dbReference type="GO" id="GO:0003677">
    <property type="term" value="F:DNA binding"/>
    <property type="evidence" value="ECO:0007669"/>
    <property type="project" value="UniProtKB-KW"/>
</dbReference>
<dbReference type="InterPro" id="IPR036388">
    <property type="entry name" value="WH-like_DNA-bd_sf"/>
</dbReference>
<dbReference type="InterPro" id="IPR036390">
    <property type="entry name" value="WH_DNA-bd_sf"/>
</dbReference>
<dbReference type="PANTHER" id="PTHR43537:SF24">
    <property type="entry name" value="GLUCONATE OPERON TRANSCRIPTIONAL REPRESSOR"/>
    <property type="match status" value="1"/>
</dbReference>
<proteinExistence type="predicted"/>
<evidence type="ECO:0000256" key="1">
    <source>
        <dbReference type="ARBA" id="ARBA00023015"/>
    </source>
</evidence>
<dbReference type="PANTHER" id="PTHR43537">
    <property type="entry name" value="TRANSCRIPTIONAL REGULATOR, GNTR FAMILY"/>
    <property type="match status" value="1"/>
</dbReference>
<dbReference type="RefSeq" id="WP_058857726.1">
    <property type="nucleotide sequence ID" value="NZ_BJZR01000012.1"/>
</dbReference>
<keyword evidence="3" id="KW-0804">Transcription</keyword>
<evidence type="ECO:0000256" key="2">
    <source>
        <dbReference type="ARBA" id="ARBA00023125"/>
    </source>
</evidence>
<evidence type="ECO:0000313" key="5">
    <source>
        <dbReference type="EMBL" id="ALU39014.1"/>
    </source>
</evidence>
<evidence type="ECO:0000259" key="4">
    <source>
        <dbReference type="PROSITE" id="PS50949"/>
    </source>
</evidence>
<organism evidence="5 7">
    <name type="scientific">Kocuria flava</name>
    <dbReference type="NCBI Taxonomy" id="446860"/>
    <lineage>
        <taxon>Bacteria</taxon>
        <taxon>Bacillati</taxon>
        <taxon>Actinomycetota</taxon>
        <taxon>Actinomycetes</taxon>
        <taxon>Micrococcales</taxon>
        <taxon>Micrococcaceae</taxon>
        <taxon>Kocuria</taxon>
    </lineage>
</organism>
<dbReference type="Proteomes" id="UP000057181">
    <property type="component" value="Chromosome"/>
</dbReference>
<gene>
    <name evidence="5" type="ORF">AS188_03810</name>
    <name evidence="6" type="ORF">KFL01_07170</name>
</gene>
<feature type="domain" description="HTH gntR-type" evidence="4">
    <location>
        <begin position="7"/>
        <end position="74"/>
    </location>
</feature>
<dbReference type="GO" id="GO:0003700">
    <property type="term" value="F:DNA-binding transcription factor activity"/>
    <property type="evidence" value="ECO:0007669"/>
    <property type="project" value="InterPro"/>
</dbReference>
<reference evidence="6 8" key="2">
    <citation type="submission" date="2019-07" db="EMBL/GenBank/DDBJ databases">
        <title>Whole genome shotgun sequence of Kocuria flava NBRC 107626.</title>
        <authorList>
            <person name="Hosoyama A."/>
            <person name="Uohara A."/>
            <person name="Ohji S."/>
            <person name="Ichikawa N."/>
        </authorList>
    </citation>
    <scope>NUCLEOTIDE SEQUENCE [LARGE SCALE GENOMIC DNA]</scope>
    <source>
        <strain evidence="6 8">NBRC 107626</strain>
    </source>
</reference>
<sequence>MAFEMPATRREAVAQHLREEILSGALPPGAPIRDAEIAARLDVSITPVREAITELIGEGLVVSTANKRRHVAVLTQRQAIELMDVLGVVTVAALERAVPALDDGRLDALAGAVTRFTEEVGQHHFEASRAGLIDAVRVLLATADNDELTAMAEHVMLRSLRRISLYPSGHLVPLWAEGWQETLRLLRAGAGPEAVARLKAFFTELTTRMRADRPLDATVGPAAQG</sequence>
<dbReference type="EMBL" id="CP013254">
    <property type="protein sequence ID" value="ALU39014.1"/>
    <property type="molecule type" value="Genomic_DNA"/>
</dbReference>
<dbReference type="AlphaFoldDB" id="A0A0U3HN58"/>
<accession>A0A0U3HN58</accession>
<name>A0A0U3HN58_9MICC</name>
<dbReference type="KEGG" id="kfv:AS188_03810"/>
<keyword evidence="2" id="KW-0238">DNA-binding</keyword>
<dbReference type="STRING" id="446860.AS188_03810"/>
<reference evidence="5 7" key="1">
    <citation type="submission" date="2015-11" db="EMBL/GenBank/DDBJ databases">
        <title>Complete Genome Sequence of Kocuria flava strain HO-9041.</title>
        <authorList>
            <person name="Zhou M."/>
            <person name="Dai J."/>
        </authorList>
    </citation>
    <scope>NUCLEOTIDE SEQUENCE [LARGE SCALE GENOMIC DNA]</scope>
    <source>
        <strain evidence="5 7">HO-9041</strain>
    </source>
</reference>
<dbReference type="Proteomes" id="UP000321155">
    <property type="component" value="Unassembled WGS sequence"/>
</dbReference>
<dbReference type="SUPFAM" id="SSF46785">
    <property type="entry name" value="Winged helix' DNA-binding domain"/>
    <property type="match status" value="1"/>
</dbReference>
<dbReference type="CDD" id="cd07377">
    <property type="entry name" value="WHTH_GntR"/>
    <property type="match status" value="1"/>
</dbReference>
<dbReference type="InterPro" id="IPR000524">
    <property type="entry name" value="Tscrpt_reg_HTH_GntR"/>
</dbReference>
<evidence type="ECO:0000256" key="3">
    <source>
        <dbReference type="ARBA" id="ARBA00023163"/>
    </source>
</evidence>
<evidence type="ECO:0000313" key="8">
    <source>
        <dbReference type="Proteomes" id="UP000321155"/>
    </source>
</evidence>
<dbReference type="Gene3D" id="1.10.10.10">
    <property type="entry name" value="Winged helix-like DNA-binding domain superfamily/Winged helix DNA-binding domain"/>
    <property type="match status" value="1"/>
</dbReference>
<dbReference type="EMBL" id="BJZR01000012">
    <property type="protein sequence ID" value="GEO91411.1"/>
    <property type="molecule type" value="Genomic_DNA"/>
</dbReference>
<dbReference type="PROSITE" id="PS50949">
    <property type="entry name" value="HTH_GNTR"/>
    <property type="match status" value="1"/>
</dbReference>
<evidence type="ECO:0000313" key="6">
    <source>
        <dbReference type="EMBL" id="GEO91411.1"/>
    </source>
</evidence>
<evidence type="ECO:0000313" key="7">
    <source>
        <dbReference type="Proteomes" id="UP000057181"/>
    </source>
</evidence>
<protein>
    <recommendedName>
        <fullName evidence="4">HTH gntR-type domain-containing protein</fullName>
    </recommendedName>
</protein>
<dbReference type="Pfam" id="PF00392">
    <property type="entry name" value="GntR"/>
    <property type="match status" value="1"/>
</dbReference>